<evidence type="ECO:0000313" key="4">
    <source>
        <dbReference type="Proteomes" id="UP001141806"/>
    </source>
</evidence>
<dbReference type="EMBL" id="JAMYWD010000004">
    <property type="protein sequence ID" value="KAJ4974755.1"/>
    <property type="molecule type" value="Genomic_DNA"/>
</dbReference>
<feature type="compositionally biased region" description="Polar residues" evidence="2">
    <location>
        <begin position="22"/>
        <end position="50"/>
    </location>
</feature>
<feature type="region of interest" description="Disordered" evidence="2">
    <location>
        <begin position="1"/>
        <end position="50"/>
    </location>
</feature>
<name>A0A9Q0QWL2_9MAGN</name>
<evidence type="ECO:0000256" key="1">
    <source>
        <dbReference type="ARBA" id="ARBA00006676"/>
    </source>
</evidence>
<dbReference type="GO" id="GO:0003876">
    <property type="term" value="F:AMP deaminase activity"/>
    <property type="evidence" value="ECO:0007669"/>
    <property type="project" value="InterPro"/>
</dbReference>
<comment type="similarity">
    <text evidence="1">Belongs to the metallo-dependent hydrolases superfamily. Adenosine and AMP deaminases family.</text>
</comment>
<protein>
    <submittedName>
        <fullName evidence="3">Uncharacterized protein</fullName>
    </submittedName>
</protein>
<dbReference type="PANTHER" id="PTHR11359:SF14">
    <property type="entry name" value="AMP DEAMINASE"/>
    <property type="match status" value="1"/>
</dbReference>
<sequence length="235" mass="26916">MTSTCRLMSPKSPGHNAFEQVEGSNDESNAFEQVEGSNDESNAFEQVPDSNIQDSSIVSFEVEISNSVQDQQYGAKVSGSTIKADRDGHQVVDKTASIVLPPKNAAHARSTKWTRRRRKKNLMINFECLPLRGRYVLREHVMPWMEETVTQSHSQVLQTDPFYFEPVEKIGHYFQMEDGVVHVYASKDETRKFYPVSSSTEFFTDMHYILRVISLGNARSVCNHRLRFLEEIVNF</sequence>
<organism evidence="3 4">
    <name type="scientific">Protea cynaroides</name>
    <dbReference type="NCBI Taxonomy" id="273540"/>
    <lineage>
        <taxon>Eukaryota</taxon>
        <taxon>Viridiplantae</taxon>
        <taxon>Streptophyta</taxon>
        <taxon>Embryophyta</taxon>
        <taxon>Tracheophyta</taxon>
        <taxon>Spermatophyta</taxon>
        <taxon>Magnoliopsida</taxon>
        <taxon>Proteales</taxon>
        <taxon>Proteaceae</taxon>
        <taxon>Protea</taxon>
    </lineage>
</organism>
<dbReference type="AlphaFoldDB" id="A0A9Q0QWL2"/>
<dbReference type="Proteomes" id="UP001141806">
    <property type="component" value="Unassembled WGS sequence"/>
</dbReference>
<gene>
    <name evidence="3" type="ORF">NE237_007929</name>
</gene>
<dbReference type="InterPro" id="IPR006329">
    <property type="entry name" value="AMPD"/>
</dbReference>
<accession>A0A9Q0QWL2</accession>
<evidence type="ECO:0000256" key="2">
    <source>
        <dbReference type="SAM" id="MobiDB-lite"/>
    </source>
</evidence>
<dbReference type="Pfam" id="PF19326">
    <property type="entry name" value="AMP_deaminase"/>
    <property type="match status" value="1"/>
</dbReference>
<dbReference type="GO" id="GO:0005829">
    <property type="term" value="C:cytosol"/>
    <property type="evidence" value="ECO:0007669"/>
    <property type="project" value="TreeGrafter"/>
</dbReference>
<dbReference type="PANTHER" id="PTHR11359">
    <property type="entry name" value="AMP DEAMINASE"/>
    <property type="match status" value="1"/>
</dbReference>
<keyword evidence="4" id="KW-1185">Reference proteome</keyword>
<dbReference type="SUPFAM" id="SSF51556">
    <property type="entry name" value="Metallo-dependent hydrolases"/>
    <property type="match status" value="1"/>
</dbReference>
<dbReference type="GO" id="GO:0046033">
    <property type="term" value="P:AMP metabolic process"/>
    <property type="evidence" value="ECO:0007669"/>
    <property type="project" value="TreeGrafter"/>
</dbReference>
<comment type="caution">
    <text evidence="3">The sequence shown here is derived from an EMBL/GenBank/DDBJ whole genome shotgun (WGS) entry which is preliminary data.</text>
</comment>
<reference evidence="3" key="1">
    <citation type="journal article" date="2023" name="Plant J.">
        <title>The genome of the king protea, Protea cynaroides.</title>
        <authorList>
            <person name="Chang J."/>
            <person name="Duong T.A."/>
            <person name="Schoeman C."/>
            <person name="Ma X."/>
            <person name="Roodt D."/>
            <person name="Barker N."/>
            <person name="Li Z."/>
            <person name="Van de Peer Y."/>
            <person name="Mizrachi E."/>
        </authorList>
    </citation>
    <scope>NUCLEOTIDE SEQUENCE</scope>
    <source>
        <tissue evidence="3">Young leaves</tissue>
    </source>
</reference>
<dbReference type="GO" id="GO:0032264">
    <property type="term" value="P:IMP salvage"/>
    <property type="evidence" value="ECO:0007669"/>
    <property type="project" value="InterPro"/>
</dbReference>
<dbReference type="InterPro" id="IPR032466">
    <property type="entry name" value="Metal_Hydrolase"/>
</dbReference>
<proteinExistence type="inferred from homology"/>
<dbReference type="Gene3D" id="3.20.20.140">
    <property type="entry name" value="Metal-dependent hydrolases"/>
    <property type="match status" value="1"/>
</dbReference>
<evidence type="ECO:0000313" key="3">
    <source>
        <dbReference type="EMBL" id="KAJ4974755.1"/>
    </source>
</evidence>
<dbReference type="OrthoDB" id="1723809at2759"/>